<dbReference type="InterPro" id="IPR016197">
    <property type="entry name" value="Chromo-like_dom_sf"/>
</dbReference>
<feature type="coiled-coil region" evidence="1">
    <location>
        <begin position="325"/>
        <end position="352"/>
    </location>
</feature>
<dbReference type="OrthoDB" id="5554229at2759"/>
<organism evidence="4 5">
    <name type="scientific">Cuscuta campestris</name>
    <dbReference type="NCBI Taxonomy" id="132261"/>
    <lineage>
        <taxon>Eukaryota</taxon>
        <taxon>Viridiplantae</taxon>
        <taxon>Streptophyta</taxon>
        <taxon>Embryophyta</taxon>
        <taxon>Tracheophyta</taxon>
        <taxon>Spermatophyta</taxon>
        <taxon>Magnoliopsida</taxon>
        <taxon>eudicotyledons</taxon>
        <taxon>Gunneridae</taxon>
        <taxon>Pentapetalae</taxon>
        <taxon>asterids</taxon>
        <taxon>lamiids</taxon>
        <taxon>Solanales</taxon>
        <taxon>Convolvulaceae</taxon>
        <taxon>Cuscuteae</taxon>
        <taxon>Cuscuta</taxon>
        <taxon>Cuscuta subgen. Grammica</taxon>
        <taxon>Cuscuta sect. Cleistogrammica</taxon>
    </lineage>
</organism>
<dbReference type="InterPro" id="IPR056924">
    <property type="entry name" value="SH3_Tf2-1"/>
</dbReference>
<dbReference type="PANTHER" id="PTHR46148">
    <property type="entry name" value="CHROMO DOMAIN-CONTAINING PROTEIN"/>
    <property type="match status" value="1"/>
</dbReference>
<gene>
    <name evidence="4" type="ORF">CCAM_LOCUS3776</name>
</gene>
<dbReference type="SUPFAM" id="SSF54160">
    <property type="entry name" value="Chromo domain-like"/>
    <property type="match status" value="1"/>
</dbReference>
<dbReference type="EMBL" id="OOIL02000215">
    <property type="protein sequence ID" value="VFQ62000.1"/>
    <property type="molecule type" value="Genomic_DNA"/>
</dbReference>
<dbReference type="Pfam" id="PF24626">
    <property type="entry name" value="SH3_Tf2-1"/>
    <property type="match status" value="1"/>
</dbReference>
<evidence type="ECO:0000313" key="5">
    <source>
        <dbReference type="Proteomes" id="UP000595140"/>
    </source>
</evidence>
<dbReference type="AlphaFoldDB" id="A0A484K997"/>
<keyword evidence="5" id="KW-1185">Reference proteome</keyword>
<evidence type="ECO:0000256" key="1">
    <source>
        <dbReference type="SAM" id="Coils"/>
    </source>
</evidence>
<sequence length="537" mass="60691">MASNPITAADFQEFQKQIDVQMLSHTSAMQTLNHNVEQLQCQVESVLARSAGLCYNCDEKWVKGHRCGRFLLLLEDDDEEELPLAITNDTLLTADVSSLHSMAGVSTPRSLRLSSMISEVIVDVLIDGGSTHNFIHPSVVEKLHLLVTDVLPSAFMLGTAHHYCVNNAAPREFLIRTDQRSLRELLHQVIQTPDQQFYVRKLLGYRFKIEYKPGWTNCVADALSRQEDSGTTTAFLALSQPLPDILEQIRAENSTQPDLLHLHQAHQRGTLRPPFTVVDGLLLYNTRLCIGAESPLRQAVYGRPPPDLIPYRRGASRVPAVDEVLAERDELLRMLRANLEAAQQRMKAHADSHRRDVAFKVGDLVLLKLQPYRQHSVARRTCQKLSLRYYGPFEILERIGEVAYRLKLPLSSRIHPVFHVAVLKPYKGPSADLTPLPLPEELVGGRVPSRPVSIHASRRVLHAGHPVDQVLVRWSDGTLDDATWEPADQIRCQFPDLDLEDKVVPQAVGNVTEAQPPERKSTRVRRRPGWQREYEME</sequence>
<keyword evidence="1" id="KW-0175">Coiled coil</keyword>
<dbReference type="Proteomes" id="UP000595140">
    <property type="component" value="Unassembled WGS sequence"/>
</dbReference>
<dbReference type="CDD" id="cd00303">
    <property type="entry name" value="retropepsin_like"/>
    <property type="match status" value="1"/>
</dbReference>
<reference evidence="4 5" key="1">
    <citation type="submission" date="2018-04" db="EMBL/GenBank/DDBJ databases">
        <authorList>
            <person name="Vogel A."/>
        </authorList>
    </citation>
    <scope>NUCLEOTIDE SEQUENCE [LARGE SCALE GENOMIC DNA]</scope>
</reference>
<evidence type="ECO:0000313" key="4">
    <source>
        <dbReference type="EMBL" id="VFQ62000.1"/>
    </source>
</evidence>
<proteinExistence type="predicted"/>
<feature type="region of interest" description="Disordered" evidence="2">
    <location>
        <begin position="512"/>
        <end position="537"/>
    </location>
</feature>
<accession>A0A484K997</accession>
<evidence type="ECO:0000256" key="2">
    <source>
        <dbReference type="SAM" id="MobiDB-lite"/>
    </source>
</evidence>
<protein>
    <recommendedName>
        <fullName evidence="3">Tf2-1-like SH3-like domain-containing protein</fullName>
    </recommendedName>
</protein>
<feature type="domain" description="Tf2-1-like SH3-like" evidence="3">
    <location>
        <begin position="362"/>
        <end position="427"/>
    </location>
</feature>
<dbReference type="PANTHER" id="PTHR46148:SF52">
    <property type="entry name" value="OS04G0603800 PROTEIN"/>
    <property type="match status" value="1"/>
</dbReference>
<name>A0A484K997_9ASTE</name>
<evidence type="ECO:0000259" key="3">
    <source>
        <dbReference type="Pfam" id="PF24626"/>
    </source>
</evidence>